<dbReference type="Proteomes" id="UP000002063">
    <property type="component" value="Chromosome"/>
</dbReference>
<dbReference type="GO" id="GO:0003723">
    <property type="term" value="F:RNA binding"/>
    <property type="evidence" value="ECO:0007669"/>
    <property type="project" value="InterPro"/>
</dbReference>
<dbReference type="SUPFAM" id="SSF88697">
    <property type="entry name" value="PUA domain-like"/>
    <property type="match status" value="1"/>
</dbReference>
<dbReference type="CDD" id="cd21154">
    <property type="entry name" value="PUA_MJ1432-like"/>
    <property type="match status" value="1"/>
</dbReference>
<dbReference type="KEGG" id="mvu:Metvu_0899"/>
<dbReference type="PROSITE" id="PS50890">
    <property type="entry name" value="PUA"/>
    <property type="match status" value="1"/>
</dbReference>
<dbReference type="RefSeq" id="WP_015732977.1">
    <property type="nucleotide sequence ID" value="NC_013407.1"/>
</dbReference>
<dbReference type="InterPro" id="IPR004521">
    <property type="entry name" value="Uncharacterised_CHP00451"/>
</dbReference>
<evidence type="ECO:0000313" key="2">
    <source>
        <dbReference type="EMBL" id="ACX72757.1"/>
    </source>
</evidence>
<dbReference type="InterPro" id="IPR015266">
    <property type="entry name" value="DUF1947"/>
</dbReference>
<organism evidence="2 3">
    <name type="scientific">Methanocaldococcus vulcanius (strain ATCC 700851 / DSM 12094 / M7)</name>
    <name type="common">Methanococcus vulcanius</name>
    <dbReference type="NCBI Taxonomy" id="579137"/>
    <lineage>
        <taxon>Archaea</taxon>
        <taxon>Methanobacteriati</taxon>
        <taxon>Methanobacteriota</taxon>
        <taxon>Methanomada group</taxon>
        <taxon>Methanococci</taxon>
        <taxon>Methanococcales</taxon>
        <taxon>Methanocaldococcaceae</taxon>
        <taxon>Methanocaldococcus</taxon>
    </lineage>
</organism>
<dbReference type="FunFam" id="3.10.400.20:FF:000011">
    <property type="entry name" value="PUA domain containing protein"/>
    <property type="match status" value="1"/>
</dbReference>
<dbReference type="NCBIfam" id="NF011153">
    <property type="entry name" value="PRK14560.1-4"/>
    <property type="match status" value="1"/>
</dbReference>
<dbReference type="Gene3D" id="3.10.400.20">
    <property type="match status" value="1"/>
</dbReference>
<sequence>MNVKKRYFLSKKDVKRLKKELEKYFENVDEIIPKKGNVEIVITDTYEIVLANKEPIIFKLDDCLFPTLKLLQKTLPSKNIVVVDMGAIKFLINGADVMSPGIVKADSEIEEGDVVFVVDESHKKPICVGIALMSGDEMINSEKGKAIKNVHYVGDAIWNFKG</sequence>
<dbReference type="eggNOG" id="arCOG00985">
    <property type="taxonomic scope" value="Archaea"/>
</dbReference>
<dbReference type="STRING" id="579137.Metvu_0899"/>
<dbReference type="PIRSF" id="PIRSF005067">
    <property type="entry name" value="Tma_RNA-bind_prd"/>
    <property type="match status" value="1"/>
</dbReference>
<proteinExistence type="predicted"/>
<gene>
    <name evidence="2" type="ordered locus">Metvu_0899</name>
</gene>
<dbReference type="NCBIfam" id="TIGR00451">
    <property type="entry name" value="unchar_dom_2"/>
    <property type="match status" value="1"/>
</dbReference>
<accession>C9RGQ5</accession>
<dbReference type="InterPro" id="IPR016437">
    <property type="entry name" value="MCT-1/Tma20"/>
</dbReference>
<evidence type="ECO:0000259" key="1">
    <source>
        <dbReference type="SMART" id="SM00359"/>
    </source>
</evidence>
<dbReference type="GeneID" id="8513236"/>
<keyword evidence="3" id="KW-1185">Reference proteome</keyword>
<dbReference type="EMBL" id="CP001787">
    <property type="protein sequence ID" value="ACX72757.1"/>
    <property type="molecule type" value="Genomic_DNA"/>
</dbReference>
<dbReference type="InterPro" id="IPR002478">
    <property type="entry name" value="PUA"/>
</dbReference>
<dbReference type="GO" id="GO:0001731">
    <property type="term" value="P:formation of translation preinitiation complex"/>
    <property type="evidence" value="ECO:0007669"/>
    <property type="project" value="TreeGrafter"/>
</dbReference>
<dbReference type="NCBIfam" id="TIGR03684">
    <property type="entry name" value="arCOG00985"/>
    <property type="match status" value="1"/>
</dbReference>
<dbReference type="CDD" id="cd11580">
    <property type="entry name" value="eIF2D_N_like"/>
    <property type="match status" value="1"/>
</dbReference>
<dbReference type="OrthoDB" id="27972at2157"/>
<reference evidence="2" key="1">
    <citation type="submission" date="2009-10" db="EMBL/GenBank/DDBJ databases">
        <title>Complete sequence of chromosome of Methanocaldococcus vulcanius M7.</title>
        <authorList>
            <consortium name="US DOE Joint Genome Institute"/>
            <person name="Lucas S."/>
            <person name="Copeland A."/>
            <person name="Lapidus A."/>
            <person name="Glavina del Rio T."/>
            <person name="Dalin E."/>
            <person name="Tice H."/>
            <person name="Bruce D."/>
            <person name="Goodwin L."/>
            <person name="Pitluck S."/>
            <person name="Lcollab F.I."/>
            <person name="Brettin T."/>
            <person name="Detter J.C."/>
            <person name="Han C."/>
            <person name="Tapia R."/>
            <person name="Kuske C.R."/>
            <person name="Schmutz J."/>
            <person name="Larimer F."/>
            <person name="Land M."/>
            <person name="Hauser L."/>
            <person name="Kyrpides N."/>
            <person name="Ovchinikova G."/>
            <person name="Sieprawska-Lupa M."/>
            <person name="Whitman W.B."/>
            <person name="Woyke T."/>
        </authorList>
    </citation>
    <scope>NUCLEOTIDE SEQUENCE [LARGE SCALE GENOMIC DNA]</scope>
    <source>
        <strain evidence="2">M7</strain>
    </source>
</reference>
<protein>
    <submittedName>
        <fullName evidence="2">PUA domain containing protein</fullName>
    </submittedName>
</protein>
<dbReference type="HOGENOM" id="CLU_090468_1_1_2"/>
<dbReference type="InterPro" id="IPR022430">
    <property type="entry name" value="CHP03684"/>
</dbReference>
<evidence type="ECO:0000313" key="3">
    <source>
        <dbReference type="Proteomes" id="UP000002063"/>
    </source>
</evidence>
<dbReference type="Pfam" id="PF01472">
    <property type="entry name" value="PUA"/>
    <property type="match status" value="1"/>
</dbReference>
<dbReference type="Pfam" id="PF09183">
    <property type="entry name" value="DUF1947"/>
    <property type="match status" value="1"/>
</dbReference>
<feature type="domain" description="PUA" evidence="1">
    <location>
        <begin position="79"/>
        <end position="154"/>
    </location>
</feature>
<dbReference type="PANTHER" id="PTHR22798:SF0">
    <property type="entry name" value="MALIGNANT T-CELL-AMPLIFIED SEQUENCE 1"/>
    <property type="match status" value="1"/>
</dbReference>
<dbReference type="InterPro" id="IPR015947">
    <property type="entry name" value="PUA-like_sf"/>
</dbReference>
<dbReference type="SMART" id="SM00359">
    <property type="entry name" value="PUA"/>
    <property type="match status" value="1"/>
</dbReference>
<dbReference type="PANTHER" id="PTHR22798">
    <property type="entry name" value="MCT-1 PROTEIN"/>
    <property type="match status" value="1"/>
</dbReference>
<dbReference type="AlphaFoldDB" id="C9RGQ5"/>
<name>C9RGQ5_METVM</name>